<gene>
    <name evidence="8" type="ORF">ASIM_LOCUS11735</name>
</gene>
<protein>
    <submittedName>
        <fullName evidence="10">tRNA-dihydrouridine(20) synthase [NAD(P)+]-like (inferred by orthology to a human protein)</fullName>
    </submittedName>
</protein>
<dbReference type="GO" id="GO:0017150">
    <property type="term" value="F:tRNA dihydrouridine synthase activity"/>
    <property type="evidence" value="ECO:0007669"/>
    <property type="project" value="InterPro"/>
</dbReference>
<dbReference type="InterPro" id="IPR052582">
    <property type="entry name" value="tRNA-DUS-like"/>
</dbReference>
<dbReference type="PROSITE" id="PS01136">
    <property type="entry name" value="UPF0034"/>
    <property type="match status" value="1"/>
</dbReference>
<evidence type="ECO:0000259" key="6">
    <source>
        <dbReference type="Pfam" id="PF00035"/>
    </source>
</evidence>
<accession>A0A0M3JVL3</accession>
<dbReference type="EMBL" id="UYRR01031097">
    <property type="protein sequence ID" value="VDK45677.1"/>
    <property type="molecule type" value="Genomic_DNA"/>
</dbReference>
<dbReference type="GO" id="GO:0050660">
    <property type="term" value="F:flavin adenine dinucleotide binding"/>
    <property type="evidence" value="ECO:0007669"/>
    <property type="project" value="InterPro"/>
</dbReference>
<reference evidence="8 9" key="2">
    <citation type="submission" date="2018-11" db="EMBL/GenBank/DDBJ databases">
        <authorList>
            <consortium name="Pathogen Informatics"/>
        </authorList>
    </citation>
    <scope>NUCLEOTIDE SEQUENCE [LARGE SCALE GENOMIC DNA]</scope>
</reference>
<evidence type="ECO:0000313" key="10">
    <source>
        <dbReference type="WBParaSite" id="ASIM_0001226901-mRNA-1"/>
    </source>
</evidence>
<evidence type="ECO:0000256" key="2">
    <source>
        <dbReference type="ARBA" id="ARBA00022630"/>
    </source>
</evidence>
<dbReference type="InterPro" id="IPR014720">
    <property type="entry name" value="dsRBD_dom"/>
</dbReference>
<dbReference type="Pfam" id="PF00035">
    <property type="entry name" value="dsrm"/>
    <property type="match status" value="1"/>
</dbReference>
<dbReference type="InterPro" id="IPR018517">
    <property type="entry name" value="tRNA_hU_synthase_CS"/>
</dbReference>
<dbReference type="AlphaFoldDB" id="A0A0M3JVL3"/>
<feature type="domain" description="DRBM" evidence="6">
    <location>
        <begin position="371"/>
        <end position="425"/>
    </location>
</feature>
<reference evidence="10" key="1">
    <citation type="submission" date="2016-04" db="UniProtKB">
        <authorList>
            <consortium name="WormBaseParasite"/>
        </authorList>
    </citation>
    <scope>IDENTIFICATION</scope>
</reference>
<dbReference type="Gene3D" id="3.20.20.70">
    <property type="entry name" value="Aldolase class I"/>
    <property type="match status" value="1"/>
</dbReference>
<dbReference type="GO" id="GO:0005737">
    <property type="term" value="C:cytoplasm"/>
    <property type="evidence" value="ECO:0007669"/>
    <property type="project" value="TreeGrafter"/>
</dbReference>
<dbReference type="WBParaSite" id="ASIM_0001226901-mRNA-1">
    <property type="protein sequence ID" value="ASIM_0001226901-mRNA-1"/>
    <property type="gene ID" value="ASIM_0001226901"/>
</dbReference>
<dbReference type="CDD" id="cd02801">
    <property type="entry name" value="DUS_like_FMN"/>
    <property type="match status" value="1"/>
</dbReference>
<dbReference type="PANTHER" id="PTHR45936">
    <property type="entry name" value="TRNA-DIHYDROURIDINE(20) SYNTHASE [NAD(P)+]-LIKE"/>
    <property type="match status" value="1"/>
</dbReference>
<keyword evidence="9" id="KW-1185">Reference proteome</keyword>
<feature type="domain" description="DUS-like FMN-binding" evidence="7">
    <location>
        <begin position="16"/>
        <end position="285"/>
    </location>
</feature>
<dbReference type="InterPro" id="IPR013785">
    <property type="entry name" value="Aldolase_TIM"/>
</dbReference>
<name>A0A0M3JVL3_ANISI</name>
<dbReference type="PANTHER" id="PTHR45936:SF1">
    <property type="entry name" value="TRNA-DIHYDROURIDINE(20) SYNTHASE [NAD(P)+]-LIKE"/>
    <property type="match status" value="1"/>
</dbReference>
<keyword evidence="3" id="KW-0288">FMN</keyword>
<dbReference type="InterPro" id="IPR035587">
    <property type="entry name" value="DUS-like_FMN-bd"/>
</dbReference>
<evidence type="ECO:0000256" key="1">
    <source>
        <dbReference type="ARBA" id="ARBA00001917"/>
    </source>
</evidence>
<comment type="cofactor">
    <cofactor evidence="1">
        <name>FMN</name>
        <dbReference type="ChEBI" id="CHEBI:58210"/>
    </cofactor>
</comment>
<sequence>MAQAVKDERFYSSKTILAPMVRAGRTPLRLLALEYGADLVYTEEIVDQKLLNSKRITNDILHTIDYVLEDDVVLRIARKKEEQKCVLQVQKMIVLVLRGTDVAAVDINMGCPKPFSLMGGMGAALLTQPDKVKDILTSVVSVSSVPVSCKIRVLEKREETLELVKLIERCGVSALAVHGRRKDERQANANRIDEIREIAGILSIPVIANGGSGTIKEFADIERFRLESGASSVMIARKALSHPSVFRSNGLLTMQEEIEDFLRLACEFDENFTMTKYVVQRILGSQQEFDERGRATVNAASVSDICDAWSMRDVYDECKSDRQRRTVKRKFESVGTDLPTELAMSPESDIHFIDLTFPPKRLRNRCGADTPKCVLNALCDENGMKRPIYTCKLRSTDKRYEALIEVDGRKFLSRIGQPNKKMAEQVGGG</sequence>
<evidence type="ECO:0000313" key="8">
    <source>
        <dbReference type="EMBL" id="VDK45677.1"/>
    </source>
</evidence>
<keyword evidence="2" id="KW-0285">Flavoprotein</keyword>
<dbReference type="SUPFAM" id="SSF51395">
    <property type="entry name" value="FMN-linked oxidoreductases"/>
    <property type="match status" value="1"/>
</dbReference>
<keyword evidence="4" id="KW-0819">tRNA processing</keyword>
<dbReference type="Pfam" id="PF01207">
    <property type="entry name" value="Dus"/>
    <property type="match status" value="1"/>
</dbReference>
<evidence type="ECO:0000256" key="3">
    <source>
        <dbReference type="ARBA" id="ARBA00022643"/>
    </source>
</evidence>
<dbReference type="SUPFAM" id="SSF54768">
    <property type="entry name" value="dsRNA-binding domain-like"/>
    <property type="match status" value="1"/>
</dbReference>
<evidence type="ECO:0000259" key="7">
    <source>
        <dbReference type="Pfam" id="PF01207"/>
    </source>
</evidence>
<evidence type="ECO:0000256" key="4">
    <source>
        <dbReference type="ARBA" id="ARBA00022694"/>
    </source>
</evidence>
<evidence type="ECO:0000313" key="9">
    <source>
        <dbReference type="Proteomes" id="UP000267096"/>
    </source>
</evidence>
<organism evidence="10">
    <name type="scientific">Anisakis simplex</name>
    <name type="common">Herring worm</name>
    <dbReference type="NCBI Taxonomy" id="6269"/>
    <lineage>
        <taxon>Eukaryota</taxon>
        <taxon>Metazoa</taxon>
        <taxon>Ecdysozoa</taxon>
        <taxon>Nematoda</taxon>
        <taxon>Chromadorea</taxon>
        <taxon>Rhabditida</taxon>
        <taxon>Spirurina</taxon>
        <taxon>Ascaridomorpha</taxon>
        <taxon>Ascaridoidea</taxon>
        <taxon>Anisakidae</taxon>
        <taxon>Anisakis</taxon>
        <taxon>Anisakis simplex complex</taxon>
    </lineage>
</organism>
<dbReference type="Gene3D" id="3.30.160.20">
    <property type="match status" value="1"/>
</dbReference>
<proteinExistence type="predicted"/>
<dbReference type="Proteomes" id="UP000267096">
    <property type="component" value="Unassembled WGS sequence"/>
</dbReference>
<dbReference type="OrthoDB" id="272303at2759"/>
<keyword evidence="5" id="KW-0560">Oxidoreductase</keyword>
<evidence type="ECO:0000256" key="5">
    <source>
        <dbReference type="ARBA" id="ARBA00023002"/>
    </source>
</evidence>